<keyword evidence="3" id="KW-1185">Reference proteome</keyword>
<organism evidence="2 3">
    <name type="scientific">Serendipita vermifera MAFF 305830</name>
    <dbReference type="NCBI Taxonomy" id="933852"/>
    <lineage>
        <taxon>Eukaryota</taxon>
        <taxon>Fungi</taxon>
        <taxon>Dikarya</taxon>
        <taxon>Basidiomycota</taxon>
        <taxon>Agaricomycotina</taxon>
        <taxon>Agaricomycetes</taxon>
        <taxon>Sebacinales</taxon>
        <taxon>Serendipitaceae</taxon>
        <taxon>Serendipita</taxon>
    </lineage>
</organism>
<dbReference type="Proteomes" id="UP000054097">
    <property type="component" value="Unassembled WGS sequence"/>
</dbReference>
<accession>A0A0C2X1R5</accession>
<evidence type="ECO:0000259" key="1">
    <source>
        <dbReference type="Pfam" id="PF12937"/>
    </source>
</evidence>
<dbReference type="OrthoDB" id="2754780at2759"/>
<dbReference type="SUPFAM" id="SSF81383">
    <property type="entry name" value="F-box domain"/>
    <property type="match status" value="1"/>
</dbReference>
<proteinExistence type="predicted"/>
<gene>
    <name evidence="2" type="ORF">M408DRAFT_11518</name>
</gene>
<dbReference type="InterPro" id="IPR036047">
    <property type="entry name" value="F-box-like_dom_sf"/>
</dbReference>
<dbReference type="HOGENOM" id="CLU_031490_0_0_1"/>
<dbReference type="EMBL" id="KN824337">
    <property type="protein sequence ID" value="KIM23422.1"/>
    <property type="molecule type" value="Genomic_DNA"/>
</dbReference>
<name>A0A0C2X1R5_SERVB</name>
<reference evidence="3" key="2">
    <citation type="submission" date="2015-01" db="EMBL/GenBank/DDBJ databases">
        <title>Evolutionary Origins and Diversification of the Mycorrhizal Mutualists.</title>
        <authorList>
            <consortium name="DOE Joint Genome Institute"/>
            <consortium name="Mycorrhizal Genomics Consortium"/>
            <person name="Kohler A."/>
            <person name="Kuo A."/>
            <person name="Nagy L.G."/>
            <person name="Floudas D."/>
            <person name="Copeland A."/>
            <person name="Barry K.W."/>
            <person name="Cichocki N."/>
            <person name="Veneault-Fourrey C."/>
            <person name="LaButti K."/>
            <person name="Lindquist E.A."/>
            <person name="Lipzen A."/>
            <person name="Lundell T."/>
            <person name="Morin E."/>
            <person name="Murat C."/>
            <person name="Riley R."/>
            <person name="Ohm R."/>
            <person name="Sun H."/>
            <person name="Tunlid A."/>
            <person name="Henrissat B."/>
            <person name="Grigoriev I.V."/>
            <person name="Hibbett D.S."/>
            <person name="Martin F."/>
        </authorList>
    </citation>
    <scope>NUCLEOTIDE SEQUENCE [LARGE SCALE GENOMIC DNA]</scope>
    <source>
        <strain evidence="3">MAFF 305830</strain>
    </source>
</reference>
<reference evidence="2 3" key="1">
    <citation type="submission" date="2014-04" db="EMBL/GenBank/DDBJ databases">
        <authorList>
            <consortium name="DOE Joint Genome Institute"/>
            <person name="Kuo A."/>
            <person name="Zuccaro A."/>
            <person name="Kohler A."/>
            <person name="Nagy L.G."/>
            <person name="Floudas D."/>
            <person name="Copeland A."/>
            <person name="Barry K.W."/>
            <person name="Cichocki N."/>
            <person name="Veneault-Fourrey C."/>
            <person name="LaButti K."/>
            <person name="Lindquist E.A."/>
            <person name="Lipzen A."/>
            <person name="Lundell T."/>
            <person name="Morin E."/>
            <person name="Murat C."/>
            <person name="Sun H."/>
            <person name="Tunlid A."/>
            <person name="Henrissat B."/>
            <person name="Grigoriev I.V."/>
            <person name="Hibbett D.S."/>
            <person name="Martin F."/>
            <person name="Nordberg H.P."/>
            <person name="Cantor M.N."/>
            <person name="Hua S.X."/>
        </authorList>
    </citation>
    <scope>NUCLEOTIDE SEQUENCE [LARGE SCALE GENOMIC DNA]</scope>
    <source>
        <strain evidence="2 3">MAFF 305830</strain>
    </source>
</reference>
<dbReference type="AlphaFoldDB" id="A0A0C2X1R5"/>
<dbReference type="InterPro" id="IPR001810">
    <property type="entry name" value="F-box_dom"/>
</dbReference>
<sequence length="450" mass="50346">MPVTLVPNQMSHEGSPVERLPTEILSDIFRFHDSGISSLLHLTHVCRLWRCTALGDASLWTEIRIPIFEGISELACDRFFDMLETQLDRTRGMLLDVTWGLTPIESFNRRAIDSFKRRDSISLWRTLCVESCHNSNLTGLVLDSADAFSQLECLRIVGEILPQFILNNMGNMAATKLWKLDLHDLRIPYDNLPLIFASVIHRITWIGVPSWMYSVHGLPTNVVNVSGYRVNLAHIAHAKACVLDLCIIQASGLIEFGKLTSLNIKGPLTVHRCEVNFPILQALKCSGILVEGRAIVNAPLLKNLRLSSGLSPQNHLSNPRVDWANNPRLNVWPKESLIVESLIPGTDITEMMIRSPGISRACLLFRAEREAFQVMERLSGVGNHTDEDANIQCPLCPGLSSLTLTFNWPVSQVDLWRSRATDLVEARKSLGVDLVIHTSWKGEGVNVRLA</sequence>
<evidence type="ECO:0000313" key="3">
    <source>
        <dbReference type="Proteomes" id="UP000054097"/>
    </source>
</evidence>
<feature type="domain" description="F-box" evidence="1">
    <location>
        <begin position="18"/>
        <end position="64"/>
    </location>
</feature>
<protein>
    <recommendedName>
        <fullName evidence="1">F-box domain-containing protein</fullName>
    </recommendedName>
</protein>
<evidence type="ECO:0000313" key="2">
    <source>
        <dbReference type="EMBL" id="KIM23422.1"/>
    </source>
</evidence>
<dbReference type="Gene3D" id="1.20.1280.50">
    <property type="match status" value="1"/>
</dbReference>
<dbReference type="Pfam" id="PF12937">
    <property type="entry name" value="F-box-like"/>
    <property type="match status" value="1"/>
</dbReference>